<name>A0AAD5HBB4_UMBRA</name>
<dbReference type="EMBL" id="MU620952">
    <property type="protein sequence ID" value="KAI8576659.1"/>
    <property type="molecule type" value="Genomic_DNA"/>
</dbReference>
<reference evidence="1" key="2">
    <citation type="journal article" date="2022" name="Proc. Natl. Acad. Sci. U.S.A.">
        <title>Diploid-dominant life cycles characterize the early evolution of Fungi.</title>
        <authorList>
            <person name="Amses K.R."/>
            <person name="Simmons D.R."/>
            <person name="Longcore J.E."/>
            <person name="Mondo S.J."/>
            <person name="Seto K."/>
            <person name="Jeronimo G.H."/>
            <person name="Bonds A.E."/>
            <person name="Quandt C.A."/>
            <person name="Davis W.J."/>
            <person name="Chang Y."/>
            <person name="Federici B.A."/>
            <person name="Kuo A."/>
            <person name="LaButti K."/>
            <person name="Pangilinan J."/>
            <person name="Andreopoulos W."/>
            <person name="Tritt A."/>
            <person name="Riley R."/>
            <person name="Hundley H."/>
            <person name="Johnson J."/>
            <person name="Lipzen A."/>
            <person name="Barry K."/>
            <person name="Lang B.F."/>
            <person name="Cuomo C.A."/>
            <person name="Buchler N.E."/>
            <person name="Grigoriev I.V."/>
            <person name="Spatafora J.W."/>
            <person name="Stajich J.E."/>
            <person name="James T.Y."/>
        </authorList>
    </citation>
    <scope>NUCLEOTIDE SEQUENCE</scope>
    <source>
        <strain evidence="1">AG</strain>
    </source>
</reference>
<gene>
    <name evidence="1" type="ORF">K450DRAFT_256092</name>
</gene>
<proteinExistence type="predicted"/>
<comment type="caution">
    <text evidence="1">The sequence shown here is derived from an EMBL/GenBank/DDBJ whole genome shotgun (WGS) entry which is preliminary data.</text>
</comment>
<dbReference type="RefSeq" id="XP_051441663.1">
    <property type="nucleotide sequence ID" value="XM_051591445.1"/>
</dbReference>
<sequence length="138" mass="15732">MSFIFSQRSNANKTTSMDYNAMTQDLSNIPAHTHYNELRTNLQSFLDDENLVVPHITKEYTVKDKDVTDIMEQVQAESQATKEQRQETRAVANKLLMTIEELDLMRQPVQEAASHISQIQQDVLVSSDALEQTKSGML</sequence>
<dbReference type="Proteomes" id="UP001206595">
    <property type="component" value="Unassembled WGS sequence"/>
</dbReference>
<protein>
    <submittedName>
        <fullName evidence="1">Uncharacterized protein</fullName>
    </submittedName>
</protein>
<reference evidence="1" key="1">
    <citation type="submission" date="2021-06" db="EMBL/GenBank/DDBJ databases">
        <authorList>
            <consortium name="DOE Joint Genome Institute"/>
            <person name="Mondo S.J."/>
            <person name="Amses K.R."/>
            <person name="Simmons D.R."/>
            <person name="Longcore J.E."/>
            <person name="Seto K."/>
            <person name="Alves G.H."/>
            <person name="Bonds A.E."/>
            <person name="Quandt C.A."/>
            <person name="Davis W.J."/>
            <person name="Chang Y."/>
            <person name="Letcher P.M."/>
            <person name="Powell M.J."/>
            <person name="Kuo A."/>
            <person name="Labutti K."/>
            <person name="Pangilinan J."/>
            <person name="Andreopoulos W."/>
            <person name="Tritt A."/>
            <person name="Riley R."/>
            <person name="Hundley H."/>
            <person name="Johnson J."/>
            <person name="Lipzen A."/>
            <person name="Barry K."/>
            <person name="Berbee M.L."/>
            <person name="Buchler N.E."/>
            <person name="Grigoriev I.V."/>
            <person name="Spatafora J.W."/>
            <person name="Stajich J.E."/>
            <person name="James T.Y."/>
        </authorList>
    </citation>
    <scope>NUCLEOTIDE SEQUENCE</scope>
    <source>
        <strain evidence="1">AG</strain>
    </source>
</reference>
<organism evidence="1 2">
    <name type="scientific">Umbelopsis ramanniana AG</name>
    <dbReference type="NCBI Taxonomy" id="1314678"/>
    <lineage>
        <taxon>Eukaryota</taxon>
        <taxon>Fungi</taxon>
        <taxon>Fungi incertae sedis</taxon>
        <taxon>Mucoromycota</taxon>
        <taxon>Mucoromycotina</taxon>
        <taxon>Umbelopsidomycetes</taxon>
        <taxon>Umbelopsidales</taxon>
        <taxon>Umbelopsidaceae</taxon>
        <taxon>Umbelopsis</taxon>
    </lineage>
</organism>
<dbReference type="GeneID" id="75916788"/>
<evidence type="ECO:0000313" key="2">
    <source>
        <dbReference type="Proteomes" id="UP001206595"/>
    </source>
</evidence>
<evidence type="ECO:0000313" key="1">
    <source>
        <dbReference type="EMBL" id="KAI8576659.1"/>
    </source>
</evidence>
<accession>A0AAD5HBB4</accession>
<dbReference type="AlphaFoldDB" id="A0AAD5HBB4"/>
<keyword evidence="2" id="KW-1185">Reference proteome</keyword>